<feature type="chain" id="PRO_5046254756" evidence="1">
    <location>
        <begin position="22"/>
        <end position="103"/>
    </location>
</feature>
<protein>
    <submittedName>
        <fullName evidence="3">Peptidyl-glycine alpha-amidating monooxygenase B-like</fullName>
    </submittedName>
</protein>
<feature type="signal peptide" evidence="1">
    <location>
        <begin position="1"/>
        <end position="21"/>
    </location>
</feature>
<accession>A0ABM1MCL2</accession>
<gene>
    <name evidence="3" type="primary">LOC108559520</name>
</gene>
<reference evidence="3" key="1">
    <citation type="submission" date="2025-08" db="UniProtKB">
        <authorList>
            <consortium name="RefSeq"/>
        </authorList>
    </citation>
    <scope>IDENTIFICATION</scope>
    <source>
        <tissue evidence="3">Whole Larva</tissue>
    </source>
</reference>
<dbReference type="Gene3D" id="2.120.10.30">
    <property type="entry name" value="TolB, C-terminal domain"/>
    <property type="match status" value="1"/>
</dbReference>
<proteinExistence type="predicted"/>
<keyword evidence="2" id="KW-1185">Reference proteome</keyword>
<keyword evidence="1" id="KW-0732">Signal</keyword>
<evidence type="ECO:0000256" key="1">
    <source>
        <dbReference type="SAM" id="SignalP"/>
    </source>
</evidence>
<evidence type="ECO:0000313" key="3">
    <source>
        <dbReference type="RefSeq" id="XP_017772312.1"/>
    </source>
</evidence>
<dbReference type="GeneID" id="108559520"/>
<organism evidence="2 3">
    <name type="scientific">Nicrophorus vespilloides</name>
    <name type="common">Boreal carrion beetle</name>
    <dbReference type="NCBI Taxonomy" id="110193"/>
    <lineage>
        <taxon>Eukaryota</taxon>
        <taxon>Metazoa</taxon>
        <taxon>Ecdysozoa</taxon>
        <taxon>Arthropoda</taxon>
        <taxon>Hexapoda</taxon>
        <taxon>Insecta</taxon>
        <taxon>Pterygota</taxon>
        <taxon>Neoptera</taxon>
        <taxon>Endopterygota</taxon>
        <taxon>Coleoptera</taxon>
        <taxon>Polyphaga</taxon>
        <taxon>Staphyliniformia</taxon>
        <taxon>Silphidae</taxon>
        <taxon>Nicrophorinae</taxon>
        <taxon>Nicrophorus</taxon>
    </lineage>
</organism>
<name>A0ABM1MCL2_NICVS</name>
<sequence length="103" mass="11320">MAASVVVVAATLLFSAGFLTALPSGITQTELLDEVNQLLSLTNNRLQKQESSIEDQETYKPDTPVAVKNWPKDKLNLGQISGVAVNSDLQPVLFHRADRIWDQ</sequence>
<dbReference type="InterPro" id="IPR011042">
    <property type="entry name" value="6-blade_b-propeller_TolB-like"/>
</dbReference>
<evidence type="ECO:0000313" key="2">
    <source>
        <dbReference type="Proteomes" id="UP000695000"/>
    </source>
</evidence>
<dbReference type="RefSeq" id="XP_017772312.1">
    <property type="nucleotide sequence ID" value="XM_017916823.1"/>
</dbReference>
<dbReference type="Proteomes" id="UP000695000">
    <property type="component" value="Unplaced"/>
</dbReference>